<protein>
    <submittedName>
        <fullName evidence="1">Uncharacterized protein</fullName>
    </submittedName>
</protein>
<reference evidence="1 2" key="1">
    <citation type="submission" date="2019-06" db="EMBL/GenBank/DDBJ databases">
        <title>Complete genome sequence of Haemophilus parasuis HPS412.</title>
        <authorList>
            <person name="Yang S."/>
            <person name="Huang C."/>
        </authorList>
    </citation>
    <scope>NUCLEOTIDE SEQUENCE [LARGE SCALE GENOMIC DNA]</scope>
    <source>
        <strain evidence="1 2">HPS412</strain>
    </source>
</reference>
<gene>
    <name evidence="1" type="ORF">FLK62_08410</name>
</gene>
<proteinExistence type="predicted"/>
<dbReference type="AlphaFoldDB" id="A0A859IGZ0"/>
<name>A0A859IGZ0_GLAPU</name>
<dbReference type="EMBL" id="CP041334">
    <property type="protein sequence ID" value="QKY73260.1"/>
    <property type="molecule type" value="Genomic_DNA"/>
</dbReference>
<evidence type="ECO:0000313" key="2">
    <source>
        <dbReference type="Proteomes" id="UP000509790"/>
    </source>
</evidence>
<dbReference type="Proteomes" id="UP000509790">
    <property type="component" value="Chromosome"/>
</dbReference>
<evidence type="ECO:0000313" key="1">
    <source>
        <dbReference type="EMBL" id="QKY73260.1"/>
    </source>
</evidence>
<organism evidence="1 2">
    <name type="scientific">Glaesserella parasuis</name>
    <name type="common">Haemophilus parasuis</name>
    <dbReference type="NCBI Taxonomy" id="738"/>
    <lineage>
        <taxon>Bacteria</taxon>
        <taxon>Pseudomonadati</taxon>
        <taxon>Pseudomonadota</taxon>
        <taxon>Gammaproteobacteria</taxon>
        <taxon>Pasteurellales</taxon>
        <taxon>Pasteurellaceae</taxon>
        <taxon>Glaesserella</taxon>
    </lineage>
</organism>
<accession>A0A859IGZ0</accession>
<sequence>MTNKEFAKQEWDKAANAVSYLKSSHSKLDFKQHCIDLLDGKNSVDYFILLITWTWNNHLVELNGLSGLTHWAIWTCCEDYPLSDDDEYPVYPANVGEFKEAVQLALDDNYYAIWERLGLSDQEIKTLSQILCKHPFQLNGDRLGDHQNQS</sequence>
<dbReference type="RefSeq" id="WP_176443767.1">
    <property type="nucleotide sequence ID" value="NZ_CP041334.1"/>
</dbReference>